<proteinExistence type="predicted"/>
<dbReference type="AlphaFoldDB" id="A0A151MA52"/>
<dbReference type="EMBL" id="AKHW03006295">
    <property type="protein sequence ID" value="KYO21369.1"/>
    <property type="molecule type" value="Genomic_DNA"/>
</dbReference>
<name>A0A151MA52_ALLMI</name>
<accession>A0A151MA52</accession>
<organism evidence="1 2">
    <name type="scientific">Alligator mississippiensis</name>
    <name type="common">American alligator</name>
    <dbReference type="NCBI Taxonomy" id="8496"/>
    <lineage>
        <taxon>Eukaryota</taxon>
        <taxon>Metazoa</taxon>
        <taxon>Chordata</taxon>
        <taxon>Craniata</taxon>
        <taxon>Vertebrata</taxon>
        <taxon>Euteleostomi</taxon>
        <taxon>Archelosauria</taxon>
        <taxon>Archosauria</taxon>
        <taxon>Crocodylia</taxon>
        <taxon>Alligatoridae</taxon>
        <taxon>Alligatorinae</taxon>
        <taxon>Alligator</taxon>
    </lineage>
</organism>
<keyword evidence="2" id="KW-1185">Reference proteome</keyword>
<sequence length="77" mass="8683">MKINYQLMEMDIVQALHQNFDVKKTVVMYQGVEEPIPDITLEGVAEFHCHVPISTQQSCLGTSLQFVLSIGICMLLD</sequence>
<dbReference type="Proteomes" id="UP000050525">
    <property type="component" value="Unassembled WGS sequence"/>
</dbReference>
<evidence type="ECO:0000313" key="2">
    <source>
        <dbReference type="Proteomes" id="UP000050525"/>
    </source>
</evidence>
<evidence type="ECO:0000313" key="1">
    <source>
        <dbReference type="EMBL" id="KYO21369.1"/>
    </source>
</evidence>
<gene>
    <name evidence="1" type="ORF">Y1Q_0001597</name>
</gene>
<reference evidence="1 2" key="1">
    <citation type="journal article" date="2012" name="Genome Biol.">
        <title>Sequencing three crocodilian genomes to illuminate the evolution of archosaurs and amniotes.</title>
        <authorList>
            <person name="St John J.A."/>
            <person name="Braun E.L."/>
            <person name="Isberg S.R."/>
            <person name="Miles L.G."/>
            <person name="Chong A.Y."/>
            <person name="Gongora J."/>
            <person name="Dalzell P."/>
            <person name="Moran C."/>
            <person name="Bed'hom B."/>
            <person name="Abzhanov A."/>
            <person name="Burgess S.C."/>
            <person name="Cooksey A.M."/>
            <person name="Castoe T.A."/>
            <person name="Crawford N.G."/>
            <person name="Densmore L.D."/>
            <person name="Drew J.C."/>
            <person name="Edwards S.V."/>
            <person name="Faircloth B.C."/>
            <person name="Fujita M.K."/>
            <person name="Greenwold M.J."/>
            <person name="Hoffmann F.G."/>
            <person name="Howard J.M."/>
            <person name="Iguchi T."/>
            <person name="Janes D.E."/>
            <person name="Khan S.Y."/>
            <person name="Kohno S."/>
            <person name="de Koning A.J."/>
            <person name="Lance S.L."/>
            <person name="McCarthy F.M."/>
            <person name="McCormack J.E."/>
            <person name="Merchant M.E."/>
            <person name="Peterson D.G."/>
            <person name="Pollock D.D."/>
            <person name="Pourmand N."/>
            <person name="Raney B.J."/>
            <person name="Roessler K.A."/>
            <person name="Sanford J.R."/>
            <person name="Sawyer R.H."/>
            <person name="Schmidt C.J."/>
            <person name="Triplett E.W."/>
            <person name="Tuberville T.D."/>
            <person name="Venegas-Anaya M."/>
            <person name="Howard J.T."/>
            <person name="Jarvis E.D."/>
            <person name="Guillette L.J.Jr."/>
            <person name="Glenn T.C."/>
            <person name="Green R.E."/>
            <person name="Ray D.A."/>
        </authorList>
    </citation>
    <scope>NUCLEOTIDE SEQUENCE [LARGE SCALE GENOMIC DNA]</scope>
    <source>
        <strain evidence="1">KSC_2009_1</strain>
    </source>
</reference>
<protein>
    <submittedName>
        <fullName evidence="1">Uncharacterized protein</fullName>
    </submittedName>
</protein>
<comment type="caution">
    <text evidence="1">The sequence shown here is derived from an EMBL/GenBank/DDBJ whole genome shotgun (WGS) entry which is preliminary data.</text>
</comment>